<dbReference type="Proteomes" id="UP001223144">
    <property type="component" value="Unassembled WGS sequence"/>
</dbReference>
<keyword evidence="1" id="KW-1133">Transmembrane helix</keyword>
<protein>
    <submittedName>
        <fullName evidence="2">Uncharacterized protein</fullName>
    </submittedName>
</protein>
<keyword evidence="3" id="KW-1185">Reference proteome</keyword>
<evidence type="ECO:0000313" key="2">
    <source>
        <dbReference type="EMBL" id="MDH2389744.1"/>
    </source>
</evidence>
<feature type="transmembrane region" description="Helical" evidence="1">
    <location>
        <begin position="35"/>
        <end position="55"/>
    </location>
</feature>
<dbReference type="RefSeq" id="WP_279928065.1">
    <property type="nucleotide sequence ID" value="NZ_JARWBG010000012.1"/>
</dbReference>
<evidence type="ECO:0000256" key="1">
    <source>
        <dbReference type="SAM" id="Phobius"/>
    </source>
</evidence>
<gene>
    <name evidence="2" type="ORF">QCN29_13250</name>
</gene>
<keyword evidence="1" id="KW-0812">Transmembrane</keyword>
<keyword evidence="1" id="KW-0472">Membrane</keyword>
<dbReference type="EMBL" id="JARWBG010000012">
    <property type="protein sequence ID" value="MDH2389744.1"/>
    <property type="molecule type" value="Genomic_DNA"/>
</dbReference>
<organism evidence="2 3">
    <name type="scientific">Streptomyces chengmaiensis</name>
    <dbReference type="NCBI Taxonomy" id="3040919"/>
    <lineage>
        <taxon>Bacteria</taxon>
        <taxon>Bacillati</taxon>
        <taxon>Actinomycetota</taxon>
        <taxon>Actinomycetes</taxon>
        <taxon>Kitasatosporales</taxon>
        <taxon>Streptomycetaceae</taxon>
        <taxon>Streptomyces</taxon>
    </lineage>
</organism>
<proteinExistence type="predicted"/>
<comment type="caution">
    <text evidence="2">The sequence shown here is derived from an EMBL/GenBank/DDBJ whole genome shotgun (WGS) entry which is preliminary data.</text>
</comment>
<sequence length="66" mass="7450">MTRMENSMVPRRVLCIELAPRDLPTAITSSAGAALAFWANAPWEIVIPVALLIVLDIRVRHRLRRT</sequence>
<evidence type="ECO:0000313" key="3">
    <source>
        <dbReference type="Proteomes" id="UP001223144"/>
    </source>
</evidence>
<accession>A0ABT6HLY2</accession>
<name>A0ABT6HLY2_9ACTN</name>
<reference evidence="2 3" key="1">
    <citation type="submission" date="2023-04" db="EMBL/GenBank/DDBJ databases">
        <title>Streptomyces chengmaiensis sp. nov. isolated from the stem of mangrove plant in Hainan.</title>
        <authorList>
            <person name="Huang X."/>
            <person name="Zhou S."/>
            <person name="Chu X."/>
            <person name="Xie Y."/>
            <person name="Lin Y."/>
        </authorList>
    </citation>
    <scope>NUCLEOTIDE SEQUENCE [LARGE SCALE GENOMIC DNA]</scope>
    <source>
        <strain evidence="2 3">HNM0663</strain>
    </source>
</reference>